<comment type="similarity">
    <text evidence="1">Belongs to the membrane fusion protein (MFP) (TC 8.A.1) family.</text>
</comment>
<dbReference type="Gene3D" id="2.40.30.170">
    <property type="match status" value="1"/>
</dbReference>
<dbReference type="InterPro" id="IPR006143">
    <property type="entry name" value="RND_pump_MFP"/>
</dbReference>
<gene>
    <name evidence="5" type="ORF">DN068_10655</name>
</gene>
<evidence type="ECO:0000313" key="6">
    <source>
        <dbReference type="Proteomes" id="UP000248745"/>
    </source>
</evidence>
<comment type="caution">
    <text evidence="5">The sequence shown here is derived from an EMBL/GenBank/DDBJ whole genome shotgun (WGS) entry which is preliminary data.</text>
</comment>
<dbReference type="GO" id="GO:0015679">
    <property type="term" value="P:plasma membrane copper ion transport"/>
    <property type="evidence" value="ECO:0007669"/>
    <property type="project" value="TreeGrafter"/>
</dbReference>
<evidence type="ECO:0000256" key="2">
    <source>
        <dbReference type="ARBA" id="ARBA00022448"/>
    </source>
</evidence>
<dbReference type="GO" id="GO:0030313">
    <property type="term" value="C:cell envelope"/>
    <property type="evidence" value="ECO:0007669"/>
    <property type="project" value="TreeGrafter"/>
</dbReference>
<keyword evidence="2" id="KW-0813">Transport</keyword>
<sequence length="402" mass="45092">MSTNKKKVMHYKKIFWLPVVALLLIQCKGKPQETATKTVKETDSTAIVITQEQMSVNNIMLGEAIDKMLSGTIKVNGKLDVPPQNLVSISVPYGGLVKYTDLLQGTHVHKGETLATLENAEYIQLQQDYAEAMHQLDFLKSEYQRQKELQVDNINAGKTYQKAVADYETMKVRAEALKQKLLLLGISPAAVMKGTISRTVDIPAPINGYVTKVLINRGKYVQANDVLFELVDPTHTHCELSIFEKNIPQLHIGDKVTFRLANETQDREAEVHLIGKEIREDRTVQVHCHMTKEDEGLLPGSYITAEIHVQQIKGTALPSEAIIQQSGREFVYLLEAQNIEKKSAGKTDTNYHFRQIPVRTGMSSEGFTQVFLPENTPTNASFVTKGAYILFSKMNTEAEDEE</sequence>
<protein>
    <submittedName>
        <fullName evidence="5">Efflux transporter periplasmic adaptor subunit</fullName>
    </submittedName>
</protein>
<evidence type="ECO:0000256" key="1">
    <source>
        <dbReference type="ARBA" id="ARBA00009477"/>
    </source>
</evidence>
<proteinExistence type="inferred from homology"/>
<dbReference type="EMBL" id="QKTW01000016">
    <property type="protein sequence ID" value="PZF72865.1"/>
    <property type="molecule type" value="Genomic_DNA"/>
</dbReference>
<feature type="coiled-coil region" evidence="3">
    <location>
        <begin position="122"/>
        <end position="180"/>
    </location>
</feature>
<organism evidence="5 6">
    <name type="scientific">Taibaiella soli</name>
    <dbReference type="NCBI Taxonomy" id="1649169"/>
    <lineage>
        <taxon>Bacteria</taxon>
        <taxon>Pseudomonadati</taxon>
        <taxon>Bacteroidota</taxon>
        <taxon>Chitinophagia</taxon>
        <taxon>Chitinophagales</taxon>
        <taxon>Chitinophagaceae</taxon>
        <taxon>Taibaiella</taxon>
    </lineage>
</organism>
<dbReference type="GO" id="GO:0022857">
    <property type="term" value="F:transmembrane transporter activity"/>
    <property type="evidence" value="ECO:0007669"/>
    <property type="project" value="InterPro"/>
</dbReference>
<evidence type="ECO:0000259" key="4">
    <source>
        <dbReference type="Pfam" id="PF25973"/>
    </source>
</evidence>
<dbReference type="Proteomes" id="UP000248745">
    <property type="component" value="Unassembled WGS sequence"/>
</dbReference>
<dbReference type="GO" id="GO:0016020">
    <property type="term" value="C:membrane"/>
    <property type="evidence" value="ECO:0007669"/>
    <property type="project" value="InterPro"/>
</dbReference>
<dbReference type="PANTHER" id="PTHR30097">
    <property type="entry name" value="CATION EFFLUX SYSTEM PROTEIN CUSB"/>
    <property type="match status" value="1"/>
</dbReference>
<reference evidence="5 6" key="1">
    <citation type="submission" date="2018-06" db="EMBL/GenBank/DDBJ databases">
        <title>Mucibacter soli gen. nov., sp. nov., a new member of the family Chitinophagaceae producing mucin.</title>
        <authorList>
            <person name="Kim M.-K."/>
            <person name="Park S."/>
            <person name="Kim T.-S."/>
            <person name="Joung Y."/>
            <person name="Han J.-H."/>
            <person name="Kim S.B."/>
        </authorList>
    </citation>
    <scope>NUCLEOTIDE SEQUENCE [LARGE SCALE GENOMIC DNA]</scope>
    <source>
        <strain evidence="5 6">R1-15</strain>
    </source>
</reference>
<evidence type="ECO:0000313" key="5">
    <source>
        <dbReference type="EMBL" id="PZF72865.1"/>
    </source>
</evidence>
<accession>A0A2W2ABS4</accession>
<keyword evidence="3" id="KW-0175">Coiled coil</keyword>
<dbReference type="PANTHER" id="PTHR30097:SF4">
    <property type="entry name" value="SLR6042 PROTEIN"/>
    <property type="match status" value="1"/>
</dbReference>
<feature type="domain" description="CzcB-like barrel-sandwich hybrid" evidence="4">
    <location>
        <begin position="88"/>
        <end position="232"/>
    </location>
</feature>
<keyword evidence="6" id="KW-1185">Reference proteome</keyword>
<dbReference type="Gene3D" id="1.10.287.470">
    <property type="entry name" value="Helix hairpin bin"/>
    <property type="match status" value="1"/>
</dbReference>
<name>A0A2W2ABS4_9BACT</name>
<evidence type="ECO:0000256" key="3">
    <source>
        <dbReference type="SAM" id="Coils"/>
    </source>
</evidence>
<dbReference type="AlphaFoldDB" id="A0A2W2ABS4"/>
<dbReference type="GO" id="GO:0060003">
    <property type="term" value="P:copper ion export"/>
    <property type="evidence" value="ECO:0007669"/>
    <property type="project" value="TreeGrafter"/>
</dbReference>
<dbReference type="SUPFAM" id="SSF111369">
    <property type="entry name" value="HlyD-like secretion proteins"/>
    <property type="match status" value="1"/>
</dbReference>
<dbReference type="InterPro" id="IPR051909">
    <property type="entry name" value="MFP_Cation_Efflux"/>
</dbReference>
<dbReference type="Pfam" id="PF25973">
    <property type="entry name" value="BSH_CzcB"/>
    <property type="match status" value="1"/>
</dbReference>
<dbReference type="NCBIfam" id="TIGR01730">
    <property type="entry name" value="RND_mfp"/>
    <property type="match status" value="1"/>
</dbReference>
<dbReference type="InterPro" id="IPR058647">
    <property type="entry name" value="BSH_CzcB-like"/>
</dbReference>